<evidence type="ECO:0000259" key="2">
    <source>
        <dbReference type="Pfam" id="PF05003"/>
    </source>
</evidence>
<dbReference type="AlphaFoldDB" id="A0A1D1XUX0"/>
<dbReference type="Pfam" id="PF11961">
    <property type="entry name" value="DUF3475"/>
    <property type="match status" value="1"/>
</dbReference>
<proteinExistence type="predicted"/>
<sequence>MVVAYAAKSKAWLPGMRLPGLGGLPDGKLLSPLFRHQHHHQGEDGSDPRHLGILAFEVARTMCRLVALHRALSDAGVARLRSDAMRSQGVAYLNTPDQGALLRLACAEMLDDLDAAAAAVARLGSRCGGVWPQGFEHVYADLKAGTGDITRLGFPPKDVEKRVKKMERYVASTSALYVAMEGLAELEAGEQRRLGIWKQRAAAGQKDPPFESFQKRISLQRDRVRQLRRESLWTHSFDKVAELLARSVVSIFVRICSVYGSFVFQLPQVVLGRHGRPQFAPHCHSHLCSHHHHANPTAGVYSSGPLERPAVGNVPIRNSGPILRSPARGVPPDAKSWKEQALQPAPNTLGASGLALRYAKVVALLDKLARSPELVGKETREELYWMLPEGMSGAVRAKLRSHRRMDDGGGGPSEALASGWREALVAILGWLAPMAHDTVQWHSERSLEQRELESEPRVLMLQTLIFSDREKAETAIVEILVAFSCVCRYVNGAEDGADC</sequence>
<gene>
    <name evidence="4" type="primary">disA_2</name>
    <name evidence="4" type="ORF">g.61364</name>
</gene>
<reference evidence="4" key="1">
    <citation type="submission" date="2015-07" db="EMBL/GenBank/DDBJ databases">
        <title>Transcriptome Assembly of Anthurium amnicola.</title>
        <authorList>
            <person name="Suzuki J."/>
        </authorList>
    </citation>
    <scope>NUCLEOTIDE SEQUENCE</scope>
</reference>
<name>A0A1D1XUX0_9ARAE</name>
<accession>A0A1D1XUX0</accession>
<evidence type="ECO:0000313" key="4">
    <source>
        <dbReference type="EMBL" id="JAT46184.1"/>
    </source>
</evidence>
<feature type="domain" description="DUF3475" evidence="3">
    <location>
        <begin position="53"/>
        <end position="109"/>
    </location>
</feature>
<dbReference type="Pfam" id="PF05003">
    <property type="entry name" value="DUF668"/>
    <property type="match status" value="1"/>
</dbReference>
<dbReference type="EMBL" id="GDJX01021752">
    <property type="protein sequence ID" value="JAT46184.1"/>
    <property type="molecule type" value="Transcribed_RNA"/>
</dbReference>
<protein>
    <submittedName>
        <fullName evidence="4">DNA integrity scanning protein DisA</fullName>
    </submittedName>
</protein>
<dbReference type="PANTHER" id="PTHR31371:SF13">
    <property type="entry name" value="OS05G0457600 PROTEIN"/>
    <property type="match status" value="1"/>
</dbReference>
<organism evidence="4">
    <name type="scientific">Anthurium amnicola</name>
    <dbReference type="NCBI Taxonomy" id="1678845"/>
    <lineage>
        <taxon>Eukaryota</taxon>
        <taxon>Viridiplantae</taxon>
        <taxon>Streptophyta</taxon>
        <taxon>Embryophyta</taxon>
        <taxon>Tracheophyta</taxon>
        <taxon>Spermatophyta</taxon>
        <taxon>Magnoliopsida</taxon>
        <taxon>Liliopsida</taxon>
        <taxon>Araceae</taxon>
        <taxon>Pothoideae</taxon>
        <taxon>Potheae</taxon>
        <taxon>Anthurium</taxon>
    </lineage>
</organism>
<dbReference type="InterPro" id="IPR007700">
    <property type="entry name" value="DUF668"/>
</dbReference>
<dbReference type="GO" id="GO:0045927">
    <property type="term" value="P:positive regulation of growth"/>
    <property type="evidence" value="ECO:0007669"/>
    <property type="project" value="InterPro"/>
</dbReference>
<evidence type="ECO:0000256" key="1">
    <source>
        <dbReference type="SAM" id="MobiDB-lite"/>
    </source>
</evidence>
<evidence type="ECO:0000259" key="3">
    <source>
        <dbReference type="Pfam" id="PF11961"/>
    </source>
</evidence>
<feature type="region of interest" description="Disordered" evidence="1">
    <location>
        <begin position="315"/>
        <end position="341"/>
    </location>
</feature>
<feature type="domain" description="DUF668" evidence="2">
    <location>
        <begin position="348"/>
        <end position="439"/>
    </location>
</feature>
<dbReference type="PANTHER" id="PTHR31371">
    <property type="entry name" value="BNAC09G50660D PROTEIN"/>
    <property type="match status" value="1"/>
</dbReference>
<dbReference type="InterPro" id="IPR021864">
    <property type="entry name" value="DUF3475"/>
</dbReference>